<comment type="caution">
    <text evidence="2">The sequence shown here is derived from an EMBL/GenBank/DDBJ whole genome shotgun (WGS) entry which is preliminary data.</text>
</comment>
<keyword evidence="1" id="KW-1133">Transmembrane helix</keyword>
<keyword evidence="1" id="KW-0812">Transmembrane</keyword>
<feature type="transmembrane region" description="Helical" evidence="1">
    <location>
        <begin position="115"/>
        <end position="136"/>
    </location>
</feature>
<evidence type="ECO:0000313" key="3">
    <source>
        <dbReference type="Proteomes" id="UP001500967"/>
    </source>
</evidence>
<protein>
    <recommendedName>
        <fullName evidence="4">DUF998 domain-containing protein</fullName>
    </recommendedName>
</protein>
<feature type="transmembrane region" description="Helical" evidence="1">
    <location>
        <begin position="166"/>
        <end position="186"/>
    </location>
</feature>
<proteinExistence type="predicted"/>
<name>A0ABN0V729_9ACTN</name>
<feature type="transmembrane region" description="Helical" evidence="1">
    <location>
        <begin position="42"/>
        <end position="62"/>
    </location>
</feature>
<organism evidence="2 3">
    <name type="scientific">Cryptosporangium japonicum</name>
    <dbReference type="NCBI Taxonomy" id="80872"/>
    <lineage>
        <taxon>Bacteria</taxon>
        <taxon>Bacillati</taxon>
        <taxon>Actinomycetota</taxon>
        <taxon>Actinomycetes</taxon>
        <taxon>Cryptosporangiales</taxon>
        <taxon>Cryptosporangiaceae</taxon>
        <taxon>Cryptosporangium</taxon>
    </lineage>
</organism>
<feature type="transmembrane region" description="Helical" evidence="1">
    <location>
        <begin position="69"/>
        <end position="87"/>
    </location>
</feature>
<feature type="transmembrane region" description="Helical" evidence="1">
    <location>
        <begin position="143"/>
        <end position="160"/>
    </location>
</feature>
<dbReference type="RefSeq" id="WP_344654038.1">
    <property type="nucleotide sequence ID" value="NZ_BAAAGX010000041.1"/>
</dbReference>
<dbReference type="Pfam" id="PF06197">
    <property type="entry name" value="DUF998"/>
    <property type="match status" value="1"/>
</dbReference>
<keyword evidence="1" id="KW-0472">Membrane</keyword>
<dbReference type="Proteomes" id="UP001500967">
    <property type="component" value="Unassembled WGS sequence"/>
</dbReference>
<evidence type="ECO:0000313" key="2">
    <source>
        <dbReference type="EMBL" id="GAA0278944.1"/>
    </source>
</evidence>
<evidence type="ECO:0008006" key="4">
    <source>
        <dbReference type="Google" id="ProtNLM"/>
    </source>
</evidence>
<accession>A0ABN0V729</accession>
<gene>
    <name evidence="2" type="ORF">GCM10009539_78440</name>
</gene>
<keyword evidence="3" id="KW-1185">Reference proteome</keyword>
<dbReference type="EMBL" id="BAAAGX010000041">
    <property type="protein sequence ID" value="GAA0278944.1"/>
    <property type="molecule type" value="Genomic_DNA"/>
</dbReference>
<dbReference type="InterPro" id="IPR009339">
    <property type="entry name" value="DUF998"/>
</dbReference>
<reference evidence="2 3" key="1">
    <citation type="journal article" date="2019" name="Int. J. Syst. Evol. Microbiol.">
        <title>The Global Catalogue of Microorganisms (GCM) 10K type strain sequencing project: providing services to taxonomists for standard genome sequencing and annotation.</title>
        <authorList>
            <consortium name="The Broad Institute Genomics Platform"/>
            <consortium name="The Broad Institute Genome Sequencing Center for Infectious Disease"/>
            <person name="Wu L."/>
            <person name="Ma J."/>
        </authorList>
    </citation>
    <scope>NUCLEOTIDE SEQUENCE [LARGE SCALE GENOMIC DNA]</scope>
    <source>
        <strain evidence="2 3">JCM 10425</strain>
    </source>
</reference>
<evidence type="ECO:0000256" key="1">
    <source>
        <dbReference type="SAM" id="Phobius"/>
    </source>
</evidence>
<sequence length="210" mass="21759">MTRLAAFVAGPLFVVAWAVQAFTRDGFDPGRHPVSLLALGDLGWVQIANFVLTGGLLVLAGVGSRPRRGGALIAGFGVGMIVAGVFVTDAGAGFPAGAPAGAPERLSWHGIMHELGFVLASVCWTAACVVHLVRFLRRHRWTAAAATAATLLAVLTLAAWPDPDGLPVRLIVATAVQLAFVTALAAHGPGVRAGRVGYRVTGRSGREARR</sequence>